<evidence type="ECO:0000256" key="1">
    <source>
        <dbReference type="ARBA" id="ARBA00001947"/>
    </source>
</evidence>
<dbReference type="Pfam" id="PF24827">
    <property type="entry name" value="AstE_AspA_cat"/>
    <property type="match status" value="1"/>
</dbReference>
<protein>
    <recommendedName>
        <fullName evidence="5">Succinylglutamate desuccinylase/Aspartoacylase catalytic domain-containing protein</fullName>
    </recommendedName>
</protein>
<evidence type="ECO:0000256" key="4">
    <source>
        <dbReference type="ARBA" id="ARBA00022833"/>
    </source>
</evidence>
<organism evidence="6 7">
    <name type="scientific">Paenibacillus uliginis N3/975</name>
    <dbReference type="NCBI Taxonomy" id="1313296"/>
    <lineage>
        <taxon>Bacteria</taxon>
        <taxon>Bacillati</taxon>
        <taxon>Bacillota</taxon>
        <taxon>Bacilli</taxon>
        <taxon>Bacillales</taxon>
        <taxon>Paenibacillaceae</taxon>
        <taxon>Paenibacillus</taxon>
    </lineage>
</organism>
<evidence type="ECO:0000256" key="3">
    <source>
        <dbReference type="ARBA" id="ARBA00022801"/>
    </source>
</evidence>
<keyword evidence="4" id="KW-0862">Zinc</keyword>
<dbReference type="SUPFAM" id="SSF53187">
    <property type="entry name" value="Zn-dependent exopeptidases"/>
    <property type="match status" value="1"/>
</dbReference>
<dbReference type="Proteomes" id="UP000192940">
    <property type="component" value="Chromosome I"/>
</dbReference>
<dbReference type="Gene3D" id="3.40.630.10">
    <property type="entry name" value="Zn peptidases"/>
    <property type="match status" value="1"/>
</dbReference>
<dbReference type="EMBL" id="LT840184">
    <property type="protein sequence ID" value="SMF84280.1"/>
    <property type="molecule type" value="Genomic_DNA"/>
</dbReference>
<keyword evidence="2" id="KW-0479">Metal-binding</keyword>
<keyword evidence="7" id="KW-1185">Reference proteome</keyword>
<dbReference type="STRING" id="1313296.SAMN05661091_2577"/>
<name>A0A1X7HD81_9BACL</name>
<evidence type="ECO:0000256" key="2">
    <source>
        <dbReference type="ARBA" id="ARBA00022723"/>
    </source>
</evidence>
<dbReference type="GO" id="GO:0046872">
    <property type="term" value="F:metal ion binding"/>
    <property type="evidence" value="ECO:0007669"/>
    <property type="project" value="UniProtKB-KW"/>
</dbReference>
<dbReference type="AlphaFoldDB" id="A0A1X7HD81"/>
<evidence type="ECO:0000313" key="7">
    <source>
        <dbReference type="Proteomes" id="UP000192940"/>
    </source>
</evidence>
<dbReference type="InterPro" id="IPR053138">
    <property type="entry name" value="N-alpha-Ac-DABA_deacetylase"/>
</dbReference>
<gene>
    <name evidence="6" type="ORF">SAMN05661091_2577</name>
</gene>
<dbReference type="InterPro" id="IPR055438">
    <property type="entry name" value="AstE_AspA_cat"/>
</dbReference>
<evidence type="ECO:0000259" key="5">
    <source>
        <dbReference type="Pfam" id="PF24827"/>
    </source>
</evidence>
<comment type="cofactor">
    <cofactor evidence="1">
        <name>Zn(2+)</name>
        <dbReference type="ChEBI" id="CHEBI:29105"/>
    </cofactor>
</comment>
<dbReference type="RefSeq" id="WP_208919509.1">
    <property type="nucleotide sequence ID" value="NZ_LT840184.1"/>
</dbReference>
<feature type="domain" description="Succinylglutamate desuccinylase/Aspartoacylase catalytic" evidence="5">
    <location>
        <begin position="26"/>
        <end position="129"/>
    </location>
</feature>
<evidence type="ECO:0000313" key="6">
    <source>
        <dbReference type="EMBL" id="SMF84280.1"/>
    </source>
</evidence>
<sequence>MFVKKHILSSATSFATPYYVIKGKLPGPAFMVVSGIHGNETGSIRAAQELVNLLNQRRLFIDCGTLIVIPKINKEAYRKRIRGVPDLNRAFPRKRNTPAQHPLAAALFLLAQRYRPSWYLDLHEANGLSQRNPKRLGQTLIVNSESRGLAVVKDIIKSMNRSISIQSNHFNIRLRELPGSSRTAAARILGAKAVTVETCWSLERTVRIKYQMDIVCRFLRAAGLMD</sequence>
<proteinExistence type="predicted"/>
<dbReference type="GO" id="GO:0016788">
    <property type="term" value="F:hydrolase activity, acting on ester bonds"/>
    <property type="evidence" value="ECO:0007669"/>
    <property type="project" value="InterPro"/>
</dbReference>
<dbReference type="PANTHER" id="PTHR37326:SF1">
    <property type="entry name" value="BLL3975 PROTEIN"/>
    <property type="match status" value="1"/>
</dbReference>
<dbReference type="PANTHER" id="PTHR37326">
    <property type="entry name" value="BLL3975 PROTEIN"/>
    <property type="match status" value="1"/>
</dbReference>
<keyword evidence="3" id="KW-0378">Hydrolase</keyword>
<accession>A0A1X7HD81</accession>
<reference evidence="7" key="1">
    <citation type="submission" date="2017-04" db="EMBL/GenBank/DDBJ databases">
        <authorList>
            <person name="Varghese N."/>
            <person name="Submissions S."/>
        </authorList>
    </citation>
    <scope>NUCLEOTIDE SEQUENCE [LARGE SCALE GENOMIC DNA]</scope>
    <source>
        <strain evidence="7">N3/975</strain>
    </source>
</reference>